<gene>
    <name evidence="1" type="ORF">BofuT4_uP084250.1</name>
</gene>
<accession>G2YJI4</accession>
<dbReference type="AlphaFoldDB" id="G2YJI4"/>
<protein>
    <submittedName>
        <fullName evidence="1">Uncharacterized protein</fullName>
    </submittedName>
</protein>
<sequence length="82" mass="9293">MHERVDIQHLYNFPSPKASDSIKGPDITLTIGTRASDHFVMSHNDIERNKRVANIWTARFMPFALTGVVGYVTKFSLGETEK</sequence>
<dbReference type="EMBL" id="FQ790338">
    <property type="protein sequence ID" value="CCD51901.1"/>
    <property type="molecule type" value="Genomic_DNA"/>
</dbReference>
<reference evidence="2" key="1">
    <citation type="journal article" date="2011" name="PLoS Genet.">
        <title>Genomic analysis of the necrotrophic fungal pathogens Sclerotinia sclerotiorum and Botrytis cinerea.</title>
        <authorList>
            <person name="Amselem J."/>
            <person name="Cuomo C.A."/>
            <person name="van Kan J.A."/>
            <person name="Viaud M."/>
            <person name="Benito E.P."/>
            <person name="Couloux A."/>
            <person name="Coutinho P.M."/>
            <person name="de Vries R.P."/>
            <person name="Dyer P.S."/>
            <person name="Fillinger S."/>
            <person name="Fournier E."/>
            <person name="Gout L."/>
            <person name="Hahn M."/>
            <person name="Kohn L."/>
            <person name="Lapalu N."/>
            <person name="Plummer K.M."/>
            <person name="Pradier J.M."/>
            <person name="Quevillon E."/>
            <person name="Sharon A."/>
            <person name="Simon A."/>
            <person name="ten Have A."/>
            <person name="Tudzynski B."/>
            <person name="Tudzynski P."/>
            <person name="Wincker P."/>
            <person name="Andrew M."/>
            <person name="Anthouard V."/>
            <person name="Beever R.E."/>
            <person name="Beffa R."/>
            <person name="Benoit I."/>
            <person name="Bouzid O."/>
            <person name="Brault B."/>
            <person name="Chen Z."/>
            <person name="Choquer M."/>
            <person name="Collemare J."/>
            <person name="Cotton P."/>
            <person name="Danchin E.G."/>
            <person name="Da Silva C."/>
            <person name="Gautier A."/>
            <person name="Giraud C."/>
            <person name="Giraud T."/>
            <person name="Gonzalez C."/>
            <person name="Grossetete S."/>
            <person name="Guldener U."/>
            <person name="Henrissat B."/>
            <person name="Howlett B.J."/>
            <person name="Kodira C."/>
            <person name="Kretschmer M."/>
            <person name="Lappartient A."/>
            <person name="Leroch M."/>
            <person name="Levis C."/>
            <person name="Mauceli E."/>
            <person name="Neuveglise C."/>
            <person name="Oeser B."/>
            <person name="Pearson M."/>
            <person name="Poulain J."/>
            <person name="Poussereau N."/>
            <person name="Quesneville H."/>
            <person name="Rascle C."/>
            <person name="Schumacher J."/>
            <person name="Segurens B."/>
            <person name="Sexton A."/>
            <person name="Silva E."/>
            <person name="Sirven C."/>
            <person name="Soanes D.M."/>
            <person name="Talbot N.J."/>
            <person name="Templeton M."/>
            <person name="Yandava C."/>
            <person name="Yarden O."/>
            <person name="Zeng Q."/>
            <person name="Rollins J.A."/>
            <person name="Lebrun M.H."/>
            <person name="Dickman M."/>
        </authorList>
    </citation>
    <scope>NUCLEOTIDE SEQUENCE [LARGE SCALE GENOMIC DNA]</scope>
    <source>
        <strain evidence="2">T4</strain>
    </source>
</reference>
<dbReference type="Proteomes" id="UP000008177">
    <property type="component" value="Unplaced contigs"/>
</dbReference>
<dbReference type="HOGENOM" id="CLU_2558052_0_0_1"/>
<name>G2YJI4_BOTF4</name>
<evidence type="ECO:0000313" key="1">
    <source>
        <dbReference type="EMBL" id="CCD51901.1"/>
    </source>
</evidence>
<evidence type="ECO:0000313" key="2">
    <source>
        <dbReference type="Proteomes" id="UP000008177"/>
    </source>
</evidence>
<proteinExistence type="predicted"/>
<dbReference type="InParanoid" id="G2YJI4"/>
<organism evidence="1 2">
    <name type="scientific">Botryotinia fuckeliana (strain T4)</name>
    <name type="common">Noble rot fungus</name>
    <name type="synonym">Botrytis cinerea</name>
    <dbReference type="NCBI Taxonomy" id="999810"/>
    <lineage>
        <taxon>Eukaryota</taxon>
        <taxon>Fungi</taxon>
        <taxon>Dikarya</taxon>
        <taxon>Ascomycota</taxon>
        <taxon>Pezizomycotina</taxon>
        <taxon>Leotiomycetes</taxon>
        <taxon>Helotiales</taxon>
        <taxon>Sclerotiniaceae</taxon>
        <taxon>Botrytis</taxon>
    </lineage>
</organism>